<dbReference type="EMBL" id="RAPN01000001">
    <property type="protein sequence ID" value="RKD90881.1"/>
    <property type="molecule type" value="Genomic_DNA"/>
</dbReference>
<dbReference type="Pfam" id="PF13385">
    <property type="entry name" value="Laminin_G_3"/>
    <property type="match status" value="1"/>
</dbReference>
<dbReference type="SUPFAM" id="SSF49899">
    <property type="entry name" value="Concanavalin A-like lectins/glucanases"/>
    <property type="match status" value="1"/>
</dbReference>
<comment type="caution">
    <text evidence="1">The sequence shown here is derived from an EMBL/GenBank/DDBJ whole genome shotgun (WGS) entry which is preliminary data.</text>
</comment>
<dbReference type="RefSeq" id="WP_120272242.1">
    <property type="nucleotide sequence ID" value="NZ_RAPN01000001.1"/>
</dbReference>
<proteinExistence type="predicted"/>
<dbReference type="Proteomes" id="UP000283387">
    <property type="component" value="Unassembled WGS sequence"/>
</dbReference>
<dbReference type="GO" id="GO:0005975">
    <property type="term" value="P:carbohydrate metabolic process"/>
    <property type="evidence" value="ECO:0007669"/>
    <property type="project" value="UniProtKB-ARBA"/>
</dbReference>
<keyword evidence="2" id="KW-1185">Reference proteome</keyword>
<dbReference type="Gene3D" id="2.60.120.200">
    <property type="match status" value="1"/>
</dbReference>
<dbReference type="GO" id="GO:0030246">
    <property type="term" value="F:carbohydrate binding"/>
    <property type="evidence" value="ECO:0007669"/>
    <property type="project" value="UniProtKB-KW"/>
</dbReference>
<dbReference type="AlphaFoldDB" id="A0A419W5Y9"/>
<dbReference type="GO" id="GO:0004553">
    <property type="term" value="F:hydrolase activity, hydrolyzing O-glycosyl compounds"/>
    <property type="evidence" value="ECO:0007669"/>
    <property type="project" value="UniProtKB-ARBA"/>
</dbReference>
<dbReference type="OrthoDB" id="2582440at2"/>
<evidence type="ECO:0000313" key="1">
    <source>
        <dbReference type="EMBL" id="RKD90881.1"/>
    </source>
</evidence>
<dbReference type="InterPro" id="IPR013320">
    <property type="entry name" value="ConA-like_dom_sf"/>
</dbReference>
<keyword evidence="1" id="KW-0430">Lectin</keyword>
<reference evidence="1 2" key="1">
    <citation type="submission" date="2018-09" db="EMBL/GenBank/DDBJ databases">
        <title>Genomic Encyclopedia of Archaeal and Bacterial Type Strains, Phase II (KMG-II): from individual species to whole genera.</title>
        <authorList>
            <person name="Goeker M."/>
        </authorList>
    </citation>
    <scope>NUCLEOTIDE SEQUENCE [LARGE SCALE GENOMIC DNA]</scope>
    <source>
        <strain evidence="1 2">DSM 27148</strain>
    </source>
</reference>
<protein>
    <submittedName>
        <fullName evidence="1">Concanavalin A-like lectin/glucanase superfamily protein</fullName>
    </submittedName>
</protein>
<accession>A0A419W5Y9</accession>
<gene>
    <name evidence="1" type="ORF">BC643_1226</name>
</gene>
<organism evidence="1 2">
    <name type="scientific">Mangrovibacterium diazotrophicum</name>
    <dbReference type="NCBI Taxonomy" id="1261403"/>
    <lineage>
        <taxon>Bacteria</taxon>
        <taxon>Pseudomonadati</taxon>
        <taxon>Bacteroidota</taxon>
        <taxon>Bacteroidia</taxon>
        <taxon>Marinilabiliales</taxon>
        <taxon>Prolixibacteraceae</taxon>
        <taxon>Mangrovibacterium</taxon>
    </lineage>
</organism>
<name>A0A419W5Y9_9BACT</name>
<evidence type="ECO:0000313" key="2">
    <source>
        <dbReference type="Proteomes" id="UP000283387"/>
    </source>
</evidence>
<sequence>MKQLNVLNNRNVFARRAALFMPFVFCSLFLFVSSSAFSQEVMSKKTWIITDLLKEREDVTVLGDPKIIDSPYGNAVQFDGMDDGFLLEEMPLKDHSEFTIEMLIRFDRGGTEEQRYFHTGTVKQDRVLMEMRSDDTTWYLDGMFDSNEKWVVLMDSVLTHPLDKWYHIAFTVKDGEQATFVNRKKELEGSVDFSPIEEGNTSIGVRQNKISWFKGAIYCVRITNKVLMPCEFLNFD</sequence>